<evidence type="ECO:0000313" key="3">
    <source>
        <dbReference type="Proteomes" id="UP000609879"/>
    </source>
</evidence>
<protein>
    <submittedName>
        <fullName evidence="2">Amidohydrolase</fullName>
    </submittedName>
</protein>
<dbReference type="Pfam" id="PF01979">
    <property type="entry name" value="Amidohydro_1"/>
    <property type="match status" value="1"/>
</dbReference>
<dbReference type="InterPro" id="IPR006680">
    <property type="entry name" value="Amidohydro-rel"/>
</dbReference>
<sequence length="399" mass="41726">MTLLDGHGGPAREGTTVMTYGQEIVWLGPDGDVPPDADVVDLTGRYMIPGLVDAHQHIATPPDRVAAEKILRRQLYGGITLTRILGDDLRQVADLARASLTGEIPAPDLRTAALFAGPSFFTDPRTAAATRGAVPGETPWMRAVTPGTDLPLAVAMARGIGATAVKIYADLPAPLVHAIAAEAHRQGLAVWAHAAVFPAGPGDLVRAGADVLSHATLLAYEGAATVVRSFAERAAVPIEHHRFRSGADASVRDVLAAMRANGTILDATGSLLAHAEGFTEDDARTTALLIREAHRAGVEICAGTDYETPDEAAYPALHDEAEYLVSEGGLTPAEALRAATLAGARAAGEGATRGSVEPGKLADLVVLTADPHADISNLRTVETTIKRGVPYPRSRFEAR</sequence>
<dbReference type="InterPro" id="IPR011059">
    <property type="entry name" value="Metal-dep_hydrolase_composite"/>
</dbReference>
<reference evidence="2 3" key="1">
    <citation type="submission" date="2021-01" db="EMBL/GenBank/DDBJ databases">
        <title>Whole genome shotgun sequence of Actinoplanes deccanensis NBRC 13994.</title>
        <authorList>
            <person name="Komaki H."/>
            <person name="Tamura T."/>
        </authorList>
    </citation>
    <scope>NUCLEOTIDE SEQUENCE [LARGE SCALE GENOMIC DNA]</scope>
    <source>
        <strain evidence="2 3">NBRC 13994</strain>
    </source>
</reference>
<dbReference type="EMBL" id="BOMI01000027">
    <property type="protein sequence ID" value="GID73054.1"/>
    <property type="molecule type" value="Genomic_DNA"/>
</dbReference>
<feature type="domain" description="Amidohydrolase-related" evidence="1">
    <location>
        <begin position="46"/>
        <end position="388"/>
    </location>
</feature>
<dbReference type="SUPFAM" id="SSF51556">
    <property type="entry name" value="Metallo-dependent hydrolases"/>
    <property type="match status" value="1"/>
</dbReference>
<evidence type="ECO:0000313" key="2">
    <source>
        <dbReference type="EMBL" id="GID73054.1"/>
    </source>
</evidence>
<keyword evidence="3" id="KW-1185">Reference proteome</keyword>
<name>A0ABQ3XZ77_9ACTN</name>
<proteinExistence type="predicted"/>
<dbReference type="InterPro" id="IPR032466">
    <property type="entry name" value="Metal_Hydrolase"/>
</dbReference>
<dbReference type="Proteomes" id="UP000609879">
    <property type="component" value="Unassembled WGS sequence"/>
</dbReference>
<evidence type="ECO:0000259" key="1">
    <source>
        <dbReference type="Pfam" id="PF01979"/>
    </source>
</evidence>
<dbReference type="Gene3D" id="1.20.58.520">
    <property type="entry name" value="Amidohydrolase"/>
    <property type="match status" value="1"/>
</dbReference>
<dbReference type="PANTHER" id="PTHR43135">
    <property type="entry name" value="ALPHA-D-RIBOSE 1-METHYLPHOSPHONATE 5-TRIPHOSPHATE DIPHOSPHATASE"/>
    <property type="match status" value="1"/>
</dbReference>
<dbReference type="Gene3D" id="2.30.40.10">
    <property type="entry name" value="Urease, subunit C, domain 1"/>
    <property type="match status" value="1"/>
</dbReference>
<dbReference type="Gene3D" id="3.40.50.10910">
    <property type="entry name" value="Amidohydrolase"/>
    <property type="match status" value="1"/>
</dbReference>
<comment type="caution">
    <text evidence="2">The sequence shown here is derived from an EMBL/GenBank/DDBJ whole genome shotgun (WGS) entry which is preliminary data.</text>
</comment>
<dbReference type="Gene3D" id="3.30.110.90">
    <property type="entry name" value="Amidohydrolase"/>
    <property type="match status" value="1"/>
</dbReference>
<dbReference type="InterPro" id="IPR051781">
    <property type="entry name" value="Metallo-dep_Hydrolase"/>
</dbReference>
<organism evidence="2 3">
    <name type="scientific">Paractinoplanes deccanensis</name>
    <dbReference type="NCBI Taxonomy" id="113561"/>
    <lineage>
        <taxon>Bacteria</taxon>
        <taxon>Bacillati</taxon>
        <taxon>Actinomycetota</taxon>
        <taxon>Actinomycetes</taxon>
        <taxon>Micromonosporales</taxon>
        <taxon>Micromonosporaceae</taxon>
        <taxon>Paractinoplanes</taxon>
    </lineage>
</organism>
<accession>A0ABQ3XZ77</accession>
<gene>
    <name evidence="2" type="ORF">Ade02nite_16950</name>
</gene>
<dbReference type="SUPFAM" id="SSF51338">
    <property type="entry name" value="Composite domain of metallo-dependent hydrolases"/>
    <property type="match status" value="1"/>
</dbReference>
<dbReference type="PANTHER" id="PTHR43135:SF3">
    <property type="entry name" value="ALPHA-D-RIBOSE 1-METHYLPHOSPHONATE 5-TRIPHOSPHATE DIPHOSPHATASE"/>
    <property type="match status" value="1"/>
</dbReference>